<proteinExistence type="inferred from homology"/>
<dbReference type="PROSITE" id="PS50089">
    <property type="entry name" value="ZF_RING_2"/>
    <property type="match status" value="1"/>
</dbReference>
<evidence type="ECO:0000256" key="6">
    <source>
        <dbReference type="ARBA" id="ARBA00022723"/>
    </source>
</evidence>
<evidence type="ECO:0000256" key="5">
    <source>
        <dbReference type="ARBA" id="ARBA00022692"/>
    </source>
</evidence>
<evidence type="ECO:0000256" key="9">
    <source>
        <dbReference type="ARBA" id="ARBA00022833"/>
    </source>
</evidence>
<name>A0ABQ8E9Y8_BRANA</name>
<dbReference type="Pfam" id="PF12678">
    <property type="entry name" value="zf-rbx1"/>
    <property type="match status" value="1"/>
</dbReference>
<evidence type="ECO:0000256" key="13">
    <source>
        <dbReference type="PROSITE-ProRule" id="PRU00175"/>
    </source>
</evidence>
<evidence type="ECO:0000313" key="16">
    <source>
        <dbReference type="Proteomes" id="UP000824890"/>
    </source>
</evidence>
<protein>
    <recommendedName>
        <fullName evidence="4">RING-type E3 ubiquitin transferase</fullName>
        <ecNumber evidence="4">2.3.2.27</ecNumber>
    </recommendedName>
</protein>
<evidence type="ECO:0000256" key="10">
    <source>
        <dbReference type="ARBA" id="ARBA00022989"/>
    </source>
</evidence>
<evidence type="ECO:0000256" key="11">
    <source>
        <dbReference type="ARBA" id="ARBA00023136"/>
    </source>
</evidence>
<dbReference type="EC" id="2.3.2.27" evidence="4"/>
<dbReference type="Gene3D" id="3.30.40.10">
    <property type="entry name" value="Zinc/RING finger domain, C3HC4 (zinc finger)"/>
    <property type="match status" value="1"/>
</dbReference>
<keyword evidence="8" id="KW-0833">Ubl conjugation pathway</keyword>
<evidence type="ECO:0000313" key="15">
    <source>
        <dbReference type="EMBL" id="KAH0937435.1"/>
    </source>
</evidence>
<evidence type="ECO:0000256" key="1">
    <source>
        <dbReference type="ARBA" id="ARBA00000900"/>
    </source>
</evidence>
<comment type="subcellular location">
    <subcellularLocation>
        <location evidence="2">Membrane</location>
    </subcellularLocation>
</comment>
<dbReference type="InterPro" id="IPR024766">
    <property type="entry name" value="Znf_RING_H2"/>
</dbReference>
<dbReference type="EMBL" id="JAGKQM010000002">
    <property type="protein sequence ID" value="KAH0937435.1"/>
    <property type="molecule type" value="Genomic_DNA"/>
</dbReference>
<dbReference type="InterPro" id="IPR001841">
    <property type="entry name" value="Znf_RING"/>
</dbReference>
<evidence type="ECO:0000259" key="14">
    <source>
        <dbReference type="PROSITE" id="PS50089"/>
    </source>
</evidence>
<accession>A0ABQ8E9Y8</accession>
<comment type="caution">
    <text evidence="15">The sequence shown here is derived from an EMBL/GenBank/DDBJ whole genome shotgun (WGS) entry which is preliminary data.</text>
</comment>
<organism evidence="15 16">
    <name type="scientific">Brassica napus</name>
    <name type="common">Rape</name>
    <dbReference type="NCBI Taxonomy" id="3708"/>
    <lineage>
        <taxon>Eukaryota</taxon>
        <taxon>Viridiplantae</taxon>
        <taxon>Streptophyta</taxon>
        <taxon>Embryophyta</taxon>
        <taxon>Tracheophyta</taxon>
        <taxon>Spermatophyta</taxon>
        <taxon>Magnoliopsida</taxon>
        <taxon>eudicotyledons</taxon>
        <taxon>Gunneridae</taxon>
        <taxon>Pentapetalae</taxon>
        <taxon>rosids</taxon>
        <taxon>malvids</taxon>
        <taxon>Brassicales</taxon>
        <taxon>Brassicaceae</taxon>
        <taxon>Brassiceae</taxon>
        <taxon>Brassica</taxon>
    </lineage>
</organism>
<keyword evidence="16" id="KW-1185">Reference proteome</keyword>
<sequence length="225" mass="24979">MGSSLSNILKIVSSDNSSVILAALLFLLLLALFVFLLHFYSCSSCSHSAQEFSAAQRRRRRRRTVTRTTIITPIPLGGFYGGVSAAARSDDKVRDFGRKLRICGHGFHVECIDMWLSSHSTCPLCRSPVLPVSDQDNLKPAANGVEAEEVEVRLQLFQAGGEENVSVDDLKKGVDDVVGEGEFWKWNMNNILEFNQSSCIEGKCSRSRAEDKEFMGVDRDALMQK</sequence>
<reference evidence="15 16" key="1">
    <citation type="submission" date="2021-05" db="EMBL/GenBank/DDBJ databases">
        <title>Genome Assembly of Synthetic Allotetraploid Brassica napus Reveals Homoeologous Exchanges between Subgenomes.</title>
        <authorList>
            <person name="Davis J.T."/>
        </authorList>
    </citation>
    <scope>NUCLEOTIDE SEQUENCE [LARGE SCALE GENOMIC DNA]</scope>
    <source>
        <strain evidence="16">cv. Da-Ae</strain>
        <tissue evidence="15">Seedling</tissue>
    </source>
</reference>
<evidence type="ECO:0000256" key="7">
    <source>
        <dbReference type="ARBA" id="ARBA00022771"/>
    </source>
</evidence>
<dbReference type="SUPFAM" id="SSF57850">
    <property type="entry name" value="RING/U-box"/>
    <property type="match status" value="1"/>
</dbReference>
<keyword evidence="10" id="KW-1133">Transmembrane helix</keyword>
<dbReference type="PANTHER" id="PTHR46539:SF1">
    <property type="entry name" value="E3 UBIQUITIN-PROTEIN LIGASE ATL42"/>
    <property type="match status" value="1"/>
</dbReference>
<keyword evidence="6" id="KW-0479">Metal-binding</keyword>
<keyword evidence="7 13" id="KW-0863">Zinc-finger</keyword>
<keyword evidence="9" id="KW-0862">Zinc</keyword>
<evidence type="ECO:0000256" key="4">
    <source>
        <dbReference type="ARBA" id="ARBA00012483"/>
    </source>
</evidence>
<dbReference type="PANTHER" id="PTHR46539">
    <property type="entry name" value="E3 UBIQUITIN-PROTEIN LIGASE ATL42"/>
    <property type="match status" value="1"/>
</dbReference>
<comment type="similarity">
    <text evidence="12">Belongs to the RING-type zinc finger family. ATL subfamily.</text>
</comment>
<dbReference type="Proteomes" id="UP000824890">
    <property type="component" value="Unassembled WGS sequence"/>
</dbReference>
<feature type="domain" description="RING-type" evidence="14">
    <location>
        <begin position="103"/>
        <end position="126"/>
    </location>
</feature>
<evidence type="ECO:0000256" key="2">
    <source>
        <dbReference type="ARBA" id="ARBA00004370"/>
    </source>
</evidence>
<evidence type="ECO:0000256" key="3">
    <source>
        <dbReference type="ARBA" id="ARBA00004906"/>
    </source>
</evidence>
<evidence type="ECO:0000256" key="12">
    <source>
        <dbReference type="ARBA" id="ARBA00024209"/>
    </source>
</evidence>
<keyword evidence="11" id="KW-0472">Membrane</keyword>
<dbReference type="InterPro" id="IPR013083">
    <property type="entry name" value="Znf_RING/FYVE/PHD"/>
</dbReference>
<comment type="pathway">
    <text evidence="3">Protein modification; protein ubiquitination.</text>
</comment>
<keyword evidence="5" id="KW-0812">Transmembrane</keyword>
<evidence type="ECO:0000256" key="8">
    <source>
        <dbReference type="ARBA" id="ARBA00022786"/>
    </source>
</evidence>
<comment type="catalytic activity">
    <reaction evidence="1">
        <text>S-ubiquitinyl-[E2 ubiquitin-conjugating enzyme]-L-cysteine + [acceptor protein]-L-lysine = [E2 ubiquitin-conjugating enzyme]-L-cysteine + N(6)-ubiquitinyl-[acceptor protein]-L-lysine.</text>
        <dbReference type="EC" id="2.3.2.27"/>
    </reaction>
</comment>
<gene>
    <name evidence="15" type="ORF">HID58_004896</name>
</gene>